<evidence type="ECO:0000256" key="5">
    <source>
        <dbReference type="ARBA" id="ARBA00023002"/>
    </source>
</evidence>
<dbReference type="GO" id="GO:0050660">
    <property type="term" value="F:flavin adenine dinucleotide binding"/>
    <property type="evidence" value="ECO:0007669"/>
    <property type="project" value="InterPro"/>
</dbReference>
<keyword evidence="10" id="KW-1185">Reference proteome</keyword>
<name>A0A5J5GKK5_9RHOB</name>
<dbReference type="RefSeq" id="WP_150444389.1">
    <property type="nucleotide sequence ID" value="NZ_VYQE01000002.1"/>
</dbReference>
<feature type="domain" description="Glucose-methanol-choline oxidoreductase C-terminal" evidence="8">
    <location>
        <begin position="405"/>
        <end position="525"/>
    </location>
</feature>
<evidence type="ECO:0000256" key="3">
    <source>
        <dbReference type="ARBA" id="ARBA00022630"/>
    </source>
</evidence>
<dbReference type="InterPro" id="IPR007867">
    <property type="entry name" value="GMC_OxRtase_C"/>
</dbReference>
<comment type="similarity">
    <text evidence="2">Belongs to the GMC oxidoreductase family.</text>
</comment>
<reference evidence="9 10" key="1">
    <citation type="submission" date="2019-09" db="EMBL/GenBank/DDBJ databases">
        <authorList>
            <person name="Park J.-S."/>
            <person name="Choi H.-J."/>
        </authorList>
    </citation>
    <scope>NUCLEOTIDE SEQUENCE [LARGE SCALE GENOMIC DNA]</scope>
    <source>
        <strain evidence="9 10">176SS1-4</strain>
    </source>
</reference>
<comment type="cofactor">
    <cofactor evidence="1">
        <name>FAD</name>
        <dbReference type="ChEBI" id="CHEBI:57692"/>
    </cofactor>
</comment>
<evidence type="ECO:0000256" key="2">
    <source>
        <dbReference type="ARBA" id="ARBA00010790"/>
    </source>
</evidence>
<keyword evidence="4" id="KW-0274">FAD</keyword>
<evidence type="ECO:0000256" key="1">
    <source>
        <dbReference type="ARBA" id="ARBA00001974"/>
    </source>
</evidence>
<keyword evidence="5" id="KW-0560">Oxidoreductase</keyword>
<dbReference type="Pfam" id="PF05199">
    <property type="entry name" value="GMC_oxred_C"/>
    <property type="match status" value="1"/>
</dbReference>
<dbReference type="SUPFAM" id="SSF54373">
    <property type="entry name" value="FAD-linked reductases, C-terminal domain"/>
    <property type="match status" value="1"/>
</dbReference>
<dbReference type="GO" id="GO:0016614">
    <property type="term" value="F:oxidoreductase activity, acting on CH-OH group of donors"/>
    <property type="evidence" value="ECO:0007669"/>
    <property type="project" value="InterPro"/>
</dbReference>
<feature type="domain" description="Glucose-methanol-choline oxidoreductase N-terminal" evidence="6">
    <location>
        <begin position="216"/>
        <end position="317"/>
    </location>
</feature>
<evidence type="ECO:0000256" key="4">
    <source>
        <dbReference type="ARBA" id="ARBA00022827"/>
    </source>
</evidence>
<dbReference type="PANTHER" id="PTHR42784:SF1">
    <property type="entry name" value="PYRANOSE 2-OXIDASE"/>
    <property type="match status" value="1"/>
</dbReference>
<dbReference type="Gene3D" id="3.50.50.60">
    <property type="entry name" value="FAD/NAD(P)-binding domain"/>
    <property type="match status" value="2"/>
</dbReference>
<dbReference type="Pfam" id="PF00890">
    <property type="entry name" value="FAD_binding_2"/>
    <property type="match status" value="1"/>
</dbReference>
<proteinExistence type="inferred from homology"/>
<dbReference type="Pfam" id="PF00732">
    <property type="entry name" value="GMC_oxred_N"/>
    <property type="match status" value="1"/>
</dbReference>
<evidence type="ECO:0000259" key="8">
    <source>
        <dbReference type="Pfam" id="PF05199"/>
    </source>
</evidence>
<evidence type="ECO:0000313" key="9">
    <source>
        <dbReference type="EMBL" id="KAA9008856.1"/>
    </source>
</evidence>
<keyword evidence="3" id="KW-0285">Flavoprotein</keyword>
<dbReference type="PANTHER" id="PTHR42784">
    <property type="entry name" value="PYRANOSE 2-OXIDASE"/>
    <property type="match status" value="1"/>
</dbReference>
<evidence type="ECO:0000259" key="6">
    <source>
        <dbReference type="Pfam" id="PF00732"/>
    </source>
</evidence>
<dbReference type="InterPro" id="IPR051473">
    <property type="entry name" value="P2Ox-like"/>
</dbReference>
<dbReference type="InterPro" id="IPR036188">
    <property type="entry name" value="FAD/NAD-bd_sf"/>
</dbReference>
<evidence type="ECO:0000259" key="7">
    <source>
        <dbReference type="Pfam" id="PF00890"/>
    </source>
</evidence>
<dbReference type="EMBL" id="VYQE01000002">
    <property type="protein sequence ID" value="KAA9008856.1"/>
    <property type="molecule type" value="Genomic_DNA"/>
</dbReference>
<organism evidence="9 10">
    <name type="scientific">Histidinibacterium aquaticum</name>
    <dbReference type="NCBI Taxonomy" id="2613962"/>
    <lineage>
        <taxon>Bacteria</taxon>
        <taxon>Pseudomonadati</taxon>
        <taxon>Pseudomonadota</taxon>
        <taxon>Alphaproteobacteria</taxon>
        <taxon>Rhodobacterales</taxon>
        <taxon>Paracoccaceae</taxon>
        <taxon>Histidinibacterium</taxon>
    </lineage>
</organism>
<feature type="domain" description="FAD-dependent oxidoreductase 2 FAD-binding" evidence="7">
    <location>
        <begin position="11"/>
        <end position="45"/>
    </location>
</feature>
<dbReference type="SUPFAM" id="SSF51905">
    <property type="entry name" value="FAD/NAD(P)-binding domain"/>
    <property type="match status" value="1"/>
</dbReference>
<dbReference type="InterPro" id="IPR003953">
    <property type="entry name" value="FAD-dep_OxRdtase_2_FAD-bd"/>
</dbReference>
<comment type="caution">
    <text evidence="9">The sequence shown here is derived from an EMBL/GenBank/DDBJ whole genome shotgun (WGS) entry which is preliminary data.</text>
</comment>
<gene>
    <name evidence="9" type="ORF">F3S47_06220</name>
</gene>
<accession>A0A5J5GKK5</accession>
<dbReference type="InterPro" id="IPR000172">
    <property type="entry name" value="GMC_OxRdtase_N"/>
</dbReference>
<evidence type="ECO:0000313" key="10">
    <source>
        <dbReference type="Proteomes" id="UP000326554"/>
    </source>
</evidence>
<dbReference type="AlphaFoldDB" id="A0A5J5GKK5"/>
<protein>
    <submittedName>
        <fullName evidence="9">GMC family oxidoreductase</fullName>
    </submittedName>
</protein>
<dbReference type="Proteomes" id="UP000326554">
    <property type="component" value="Unassembled WGS sequence"/>
</dbReference>
<sequence>MAIQNFPFEPDVVVVGAGVAGGMAADIAASNGLKVVILESGPRLNRDDITRRWRETPLTNFMAPYPQPEYAPVPDPANWDNYLIQTGPDAYNQQYIRGVGGTTWHWAAATWRFLPSDFRLQSLYGVGRDWPLSYEDLEPWYDNAETRMGVAGRMAPGIAPRNSPFPMEALPLSYMDATIAGHLNQNGYQMVDEPVARNSRIYDGRPPCCGNNNCMPICPIAAQYSGNMAVERAEESGAIVVTEAVVHHLEASEDGRIGAVRYLSPDGQETRIAARAVVLAANGLETPRLMLMSRQERAPNGIGNSTGQVGRYLMDHPGTSVVFDMPEPVWPGRGPQEMTSILKFRDGEFRSRFAAKKLHLWNGSMVSSIAEEAIDEGLRGEELRRTIANRAARRCAINSFHELLPEPTNRLTLAEDRLDPLGLPRPQIHYEIGAYVRESALHTAEVYRDIVDTLGAELISVSTGEEGFAPNNHIMGGTIMGDDPANSVVNKDCRVHAYDNLWVASSSVFPSAACVNSTLTIAALALRVGADVALQLRN</sequence>